<dbReference type="InterPro" id="IPR005677">
    <property type="entry name" value="Fum_hydII"/>
</dbReference>
<keyword evidence="3" id="KW-0963">Cytoplasm</keyword>
<dbReference type="InterPro" id="IPR008948">
    <property type="entry name" value="L-Aspartase-like"/>
</dbReference>
<comment type="miscellaneous">
    <text evidence="3">There are 2 substrate-binding sites: the catalytic A site, and the non-catalytic B site that may play a role in the transfer of substrate or product between the active site and the solvent. Alternatively, the B site may bind allosteric effectors.</text>
</comment>
<dbReference type="PANTHER" id="PTHR11444">
    <property type="entry name" value="ASPARTATEAMMONIA/ARGININOSUCCINATE/ADENYLOSUCCINATE LYASE"/>
    <property type="match status" value="1"/>
</dbReference>
<evidence type="ECO:0000256" key="1">
    <source>
        <dbReference type="ARBA" id="ARBA00009084"/>
    </source>
</evidence>
<dbReference type="InterPro" id="IPR000362">
    <property type="entry name" value="Fumarate_lyase_fam"/>
</dbReference>
<dbReference type="InterPro" id="IPR024083">
    <property type="entry name" value="Fumarase/histidase_N"/>
</dbReference>
<feature type="site" description="Important for catalytic activity" evidence="3">
    <location>
        <position position="336"/>
    </location>
</feature>
<feature type="active site" description="Proton donor/acceptor" evidence="3">
    <location>
        <position position="193"/>
    </location>
</feature>
<dbReference type="Pfam" id="PF10415">
    <property type="entry name" value="FumaraseC_C"/>
    <property type="match status" value="1"/>
</dbReference>
<dbReference type="Pfam" id="PF00206">
    <property type="entry name" value="Lyase_1"/>
    <property type="match status" value="1"/>
</dbReference>
<evidence type="ECO:0000259" key="4">
    <source>
        <dbReference type="Pfam" id="PF00206"/>
    </source>
</evidence>
<comment type="function">
    <text evidence="3">Involved in the TCA cycle. Catalyzes the stereospecific interconversion of fumarate to L-malate.</text>
</comment>
<evidence type="ECO:0000256" key="3">
    <source>
        <dbReference type="HAMAP-Rule" id="MF_00743"/>
    </source>
</evidence>
<name>A0ABZ3J5U3_SPOA4</name>
<protein>
    <recommendedName>
        <fullName evidence="3">Fumarate hydratase class II</fullName>
        <shortName evidence="3">Fumarase C</shortName>
        <ecNumber evidence="3">4.2.1.2</ecNumber>
    </recommendedName>
    <alternativeName>
        <fullName evidence="3">Aerobic fumarase</fullName>
    </alternativeName>
    <alternativeName>
        <fullName evidence="3">Iron-independent fumarase</fullName>
    </alternativeName>
</protein>
<evidence type="ECO:0000313" key="6">
    <source>
        <dbReference type="EMBL" id="XFO73747.1"/>
    </source>
</evidence>
<gene>
    <name evidence="3 6" type="primary">fumC</name>
    <name evidence="6" type="ORF">SPACI_038540</name>
</gene>
<evidence type="ECO:0000313" key="7">
    <source>
        <dbReference type="Proteomes" id="UP000216052"/>
    </source>
</evidence>
<feature type="binding site" evidence="3">
    <location>
        <position position="192"/>
    </location>
    <ligand>
        <name>substrate</name>
    </ligand>
</feature>
<feature type="binding site" evidence="3">
    <location>
        <begin position="144"/>
        <end position="146"/>
    </location>
    <ligand>
        <name>substrate</name>
    </ligand>
</feature>
<dbReference type="Gene3D" id="1.20.200.10">
    <property type="entry name" value="Fumarase/aspartase (Central domain)"/>
    <property type="match status" value="1"/>
</dbReference>
<feature type="binding site" evidence="3">
    <location>
        <position position="324"/>
    </location>
    <ligand>
        <name>substrate</name>
    </ligand>
</feature>
<dbReference type="InterPro" id="IPR022761">
    <property type="entry name" value="Fumarate_lyase_N"/>
</dbReference>
<keyword evidence="7" id="KW-1185">Reference proteome</keyword>
<feature type="domain" description="Fumarate lyase N-terminal" evidence="4">
    <location>
        <begin position="18"/>
        <end position="347"/>
    </location>
</feature>
<comment type="catalytic activity">
    <reaction evidence="3">
        <text>(S)-malate = fumarate + H2O</text>
        <dbReference type="Rhea" id="RHEA:12460"/>
        <dbReference type="ChEBI" id="CHEBI:15377"/>
        <dbReference type="ChEBI" id="CHEBI:15589"/>
        <dbReference type="ChEBI" id="CHEBI:29806"/>
        <dbReference type="EC" id="4.2.1.2"/>
    </reaction>
</comment>
<comment type="similarity">
    <text evidence="1 3">Belongs to the class-II fumarase/aspartase family. Fumarase subfamily.</text>
</comment>
<dbReference type="Gene3D" id="1.10.40.30">
    <property type="entry name" value="Fumarase/aspartase (C-terminal domain)"/>
    <property type="match status" value="1"/>
</dbReference>
<dbReference type="InterPro" id="IPR018951">
    <property type="entry name" value="Fumarase_C_C"/>
</dbReference>
<feature type="binding site" description="in site B" evidence="3">
    <location>
        <begin position="134"/>
        <end position="137"/>
    </location>
    <ligand>
        <name>substrate</name>
    </ligand>
</feature>
<accession>A0ABZ3J5U3</accession>
<keyword evidence="3" id="KW-0816">Tricarboxylic acid cycle</keyword>
<dbReference type="NCBIfam" id="NF008909">
    <property type="entry name" value="PRK12273.1"/>
    <property type="match status" value="1"/>
</dbReference>
<evidence type="ECO:0000259" key="5">
    <source>
        <dbReference type="Pfam" id="PF10415"/>
    </source>
</evidence>
<dbReference type="HAMAP" id="MF_00743">
    <property type="entry name" value="FumaraseC"/>
    <property type="match status" value="1"/>
</dbReference>
<feature type="binding site" evidence="3">
    <location>
        <begin position="329"/>
        <end position="331"/>
    </location>
    <ligand>
        <name>substrate</name>
    </ligand>
</feature>
<evidence type="ECO:0000256" key="2">
    <source>
        <dbReference type="ARBA" id="ARBA00023239"/>
    </source>
</evidence>
<feature type="domain" description="Fumarase C C-terminal" evidence="5">
    <location>
        <begin position="413"/>
        <end position="465"/>
    </location>
</feature>
<comment type="subunit">
    <text evidence="3">Homotetramer.</text>
</comment>
<sequence>MDKGVALMGYRIEKDSMGEVKVPADKLWGAQTQRSYENFRIGTEKMPYELVEVFGILKRAAAAVNKELGILDATKAAAIIAACDELLAGKLAGNFPLVVWQTGSGTQFNMNINEVLAHRATQILAEQGEKGTVHPNDHVNRSQSSNDIFPTALHVVGVTLIRKQLFPALQALLQTFEHKSQELKNIVKIGRTHLMDATPLTLGQEMSGWARMLQRSQEMLTIGIDFLCDLAMGGTAVGTGINSHPDFAVKIAAEISKLTGENFRTAPNKFHSLSSKDEIVAVHGMLKALAADLMKIANDVRWLASGPRCGIGELTIPENEPGSSIMPSKVNPTQAEALTMVVTQVFGNDTTVAFAASQGNFQLNVFMPVIAYNLIQTIRLLSDSMNSFNNNCAVGIQPNLKNIDFYLHQSLILITGLVPLIGYDKAAEIAKKAAHEGITLREAALATGYVNEADYDYYMDPARLVAPQA</sequence>
<dbReference type="EMBL" id="CP155571">
    <property type="protein sequence ID" value="XFO73747.1"/>
    <property type="molecule type" value="Genomic_DNA"/>
</dbReference>
<feature type="binding site" evidence="3">
    <location>
        <begin position="104"/>
        <end position="106"/>
    </location>
    <ligand>
        <name>substrate</name>
    </ligand>
</feature>
<dbReference type="PRINTS" id="PR00149">
    <property type="entry name" value="FUMRATELYASE"/>
</dbReference>
<dbReference type="GO" id="GO:0004333">
    <property type="term" value="F:fumarate hydratase activity"/>
    <property type="evidence" value="ECO:0007669"/>
    <property type="project" value="UniProtKB-EC"/>
</dbReference>
<feature type="active site" evidence="3">
    <location>
        <position position="323"/>
    </location>
</feature>
<dbReference type="PANTHER" id="PTHR11444:SF1">
    <property type="entry name" value="FUMARATE HYDRATASE, MITOCHONDRIAL"/>
    <property type="match status" value="1"/>
</dbReference>
<comment type="subcellular location">
    <subcellularLocation>
        <location evidence="3">Cytoplasm</location>
    </subcellularLocation>
</comment>
<reference evidence="6" key="1">
    <citation type="submission" date="2024-05" db="EMBL/GenBank/DDBJ databases">
        <title>Isolation and characterization of Sporomusa carbonis sp. nov., a carboxydotrophic hydrogenogen in the genus of Sporomusa isolated from a charcoal burning pile.</title>
        <authorList>
            <person name="Boeer T."/>
            <person name="Rosenbaum F."/>
            <person name="Eysell L."/>
            <person name="Mueller V."/>
            <person name="Daniel R."/>
            <person name="Poehlein A."/>
        </authorList>
    </citation>
    <scope>NUCLEOTIDE SEQUENCE [LARGE SCALE GENOMIC DNA]</scope>
    <source>
        <strain evidence="6">DSM 3132</strain>
    </source>
</reference>
<dbReference type="NCBIfam" id="TIGR00979">
    <property type="entry name" value="fumC_II"/>
    <property type="match status" value="1"/>
</dbReference>
<keyword evidence="2 3" id="KW-0456">Lyase</keyword>
<dbReference type="CDD" id="cd01362">
    <property type="entry name" value="Fumarase_classII"/>
    <property type="match status" value="1"/>
</dbReference>
<proteinExistence type="inferred from homology"/>
<comment type="pathway">
    <text evidence="3">Carbohydrate metabolism; tricarboxylic acid cycle; (S)-malate from fumarate: step 1/1.</text>
</comment>
<dbReference type="EC" id="4.2.1.2" evidence="3"/>
<dbReference type="Proteomes" id="UP000216052">
    <property type="component" value="Chromosome"/>
</dbReference>
<dbReference type="Gene3D" id="1.10.275.10">
    <property type="entry name" value="Fumarase/aspartase (N-terminal domain)"/>
    <property type="match status" value="1"/>
</dbReference>
<dbReference type="SUPFAM" id="SSF48557">
    <property type="entry name" value="L-aspartase-like"/>
    <property type="match status" value="1"/>
</dbReference>
<organism evidence="6 7">
    <name type="scientific">Sporomusa acidovorans (strain ATCC 49682 / DSM 3132 / Mol)</name>
    <dbReference type="NCBI Taxonomy" id="1123286"/>
    <lineage>
        <taxon>Bacteria</taxon>
        <taxon>Bacillati</taxon>
        <taxon>Bacillota</taxon>
        <taxon>Negativicutes</taxon>
        <taxon>Selenomonadales</taxon>
        <taxon>Sporomusaceae</taxon>
        <taxon>Sporomusa</taxon>
    </lineage>
</organism>